<dbReference type="Proteomes" id="UP001500603">
    <property type="component" value="Unassembled WGS sequence"/>
</dbReference>
<evidence type="ECO:0000256" key="1">
    <source>
        <dbReference type="ARBA" id="ARBA00023015"/>
    </source>
</evidence>
<keyword evidence="2 4" id="KW-0238">DNA-binding</keyword>
<dbReference type="PANTHER" id="PTHR30055">
    <property type="entry name" value="HTH-TYPE TRANSCRIPTIONAL REGULATOR RUTR"/>
    <property type="match status" value="1"/>
</dbReference>
<dbReference type="SUPFAM" id="SSF46689">
    <property type="entry name" value="Homeodomain-like"/>
    <property type="match status" value="1"/>
</dbReference>
<dbReference type="Gene3D" id="1.10.357.10">
    <property type="entry name" value="Tetracycline Repressor, domain 2"/>
    <property type="match status" value="1"/>
</dbReference>
<dbReference type="PANTHER" id="PTHR30055:SF234">
    <property type="entry name" value="HTH-TYPE TRANSCRIPTIONAL REGULATOR BETI"/>
    <property type="match status" value="1"/>
</dbReference>
<organism evidence="6 7">
    <name type="scientific">Nocardia callitridis</name>
    <dbReference type="NCBI Taxonomy" id="648753"/>
    <lineage>
        <taxon>Bacteria</taxon>
        <taxon>Bacillati</taxon>
        <taxon>Actinomycetota</taxon>
        <taxon>Actinomycetes</taxon>
        <taxon>Mycobacteriales</taxon>
        <taxon>Nocardiaceae</taxon>
        <taxon>Nocardia</taxon>
    </lineage>
</organism>
<dbReference type="InterPro" id="IPR036271">
    <property type="entry name" value="Tet_transcr_reg_TetR-rel_C_sf"/>
</dbReference>
<dbReference type="InterPro" id="IPR050109">
    <property type="entry name" value="HTH-type_TetR-like_transc_reg"/>
</dbReference>
<evidence type="ECO:0000256" key="4">
    <source>
        <dbReference type="PROSITE-ProRule" id="PRU00335"/>
    </source>
</evidence>
<dbReference type="EMBL" id="BAABJM010000001">
    <property type="protein sequence ID" value="GAA5043127.1"/>
    <property type="molecule type" value="Genomic_DNA"/>
</dbReference>
<comment type="caution">
    <text evidence="6">The sequence shown here is derived from an EMBL/GenBank/DDBJ whole genome shotgun (WGS) entry which is preliminary data.</text>
</comment>
<protein>
    <submittedName>
        <fullName evidence="6">TetR/AcrR family transcriptional regulator</fullName>
    </submittedName>
</protein>
<dbReference type="PRINTS" id="PR00455">
    <property type="entry name" value="HTHTETR"/>
</dbReference>
<evidence type="ECO:0000313" key="6">
    <source>
        <dbReference type="EMBL" id="GAA5043127.1"/>
    </source>
</evidence>
<dbReference type="InterPro" id="IPR001647">
    <property type="entry name" value="HTH_TetR"/>
</dbReference>
<dbReference type="RefSeq" id="WP_345493268.1">
    <property type="nucleotide sequence ID" value="NZ_BAABJM010000001.1"/>
</dbReference>
<keyword evidence="3" id="KW-0804">Transcription</keyword>
<keyword evidence="1" id="KW-0805">Transcription regulation</keyword>
<proteinExistence type="predicted"/>
<reference evidence="7" key="1">
    <citation type="journal article" date="2019" name="Int. J. Syst. Evol. Microbiol.">
        <title>The Global Catalogue of Microorganisms (GCM) 10K type strain sequencing project: providing services to taxonomists for standard genome sequencing and annotation.</title>
        <authorList>
            <consortium name="The Broad Institute Genomics Platform"/>
            <consortium name="The Broad Institute Genome Sequencing Center for Infectious Disease"/>
            <person name="Wu L."/>
            <person name="Ma J."/>
        </authorList>
    </citation>
    <scope>NUCLEOTIDE SEQUENCE [LARGE SCALE GENOMIC DNA]</scope>
    <source>
        <strain evidence="7">JCM 18298</strain>
    </source>
</reference>
<evidence type="ECO:0000313" key="7">
    <source>
        <dbReference type="Proteomes" id="UP001500603"/>
    </source>
</evidence>
<evidence type="ECO:0000259" key="5">
    <source>
        <dbReference type="PROSITE" id="PS50977"/>
    </source>
</evidence>
<feature type="DNA-binding region" description="H-T-H motif" evidence="4">
    <location>
        <begin position="24"/>
        <end position="43"/>
    </location>
</feature>
<dbReference type="Pfam" id="PF00440">
    <property type="entry name" value="TetR_N"/>
    <property type="match status" value="1"/>
</dbReference>
<feature type="domain" description="HTH tetR-type" evidence="5">
    <location>
        <begin position="1"/>
        <end position="61"/>
    </location>
</feature>
<name>A0ABP9JV08_9NOCA</name>
<dbReference type="Pfam" id="PF13305">
    <property type="entry name" value="TetR_C_33"/>
    <property type="match status" value="1"/>
</dbReference>
<evidence type="ECO:0000256" key="3">
    <source>
        <dbReference type="ARBA" id="ARBA00023163"/>
    </source>
</evidence>
<dbReference type="InterPro" id="IPR025996">
    <property type="entry name" value="MT1864/Rv1816-like_C"/>
</dbReference>
<gene>
    <name evidence="6" type="ORF">GCM10023318_04220</name>
</gene>
<dbReference type="PROSITE" id="PS50977">
    <property type="entry name" value="HTH_TETR_2"/>
    <property type="match status" value="1"/>
</dbReference>
<accession>A0ABP9JV08</accession>
<dbReference type="InterPro" id="IPR009057">
    <property type="entry name" value="Homeodomain-like_sf"/>
</dbReference>
<keyword evidence="7" id="KW-1185">Reference proteome</keyword>
<evidence type="ECO:0000256" key="2">
    <source>
        <dbReference type="ARBA" id="ARBA00023125"/>
    </source>
</evidence>
<dbReference type="SUPFAM" id="SSF48498">
    <property type="entry name" value="Tetracyclin repressor-like, C-terminal domain"/>
    <property type="match status" value="1"/>
</dbReference>
<sequence length="188" mass="19617">MNTADRLVAAAANLLDEGGDAAVTLRGVATATGVSHNAPYKHFASRDDLLAGVATADFLAIAQAWKQIRASVSEPTARLLSALDVVIRFSQEHSARHRLLFGSPDIAARGGPLTDAANAALRVFAEIVEDCQAADELPASPSGTLAIVIFATLHGLIDADASGRLRSESGWADIGSGMRLLIGLLHNR</sequence>